<dbReference type="Proteomes" id="UP000481360">
    <property type="component" value="Unassembled WGS sequence"/>
</dbReference>
<protein>
    <submittedName>
        <fullName evidence="2">Uncharacterized protein</fullName>
    </submittedName>
</protein>
<feature type="compositionally biased region" description="Basic residues" evidence="1">
    <location>
        <begin position="39"/>
        <end position="49"/>
    </location>
</feature>
<dbReference type="EMBL" id="JAAMPJ010000002">
    <property type="protein sequence ID" value="NGY59401.1"/>
    <property type="molecule type" value="Genomic_DNA"/>
</dbReference>
<reference evidence="2 3" key="1">
    <citation type="submission" date="2020-03" db="EMBL/GenBank/DDBJ databases">
        <title>Isolation and identification of active actinomycetes.</title>
        <authorList>
            <person name="Sun X."/>
        </authorList>
    </citation>
    <scope>NUCLEOTIDE SEQUENCE [LARGE SCALE GENOMIC DNA]</scope>
    <source>
        <strain evidence="2 3">NEAU-D13</strain>
    </source>
</reference>
<gene>
    <name evidence="2" type="ORF">G7043_10740</name>
</gene>
<evidence type="ECO:0000313" key="3">
    <source>
        <dbReference type="Proteomes" id="UP000481360"/>
    </source>
</evidence>
<keyword evidence="3" id="KW-1185">Reference proteome</keyword>
<dbReference type="RefSeq" id="WP_166045413.1">
    <property type="nucleotide sequence ID" value="NZ_JAAMPJ010000002.1"/>
</dbReference>
<feature type="region of interest" description="Disordered" evidence="1">
    <location>
        <begin position="75"/>
        <end position="155"/>
    </location>
</feature>
<accession>A0A7C9VUA5</accession>
<feature type="compositionally biased region" description="Polar residues" evidence="1">
    <location>
        <begin position="77"/>
        <end position="94"/>
    </location>
</feature>
<feature type="compositionally biased region" description="Low complexity" evidence="1">
    <location>
        <begin position="136"/>
        <end position="155"/>
    </location>
</feature>
<evidence type="ECO:0000256" key="1">
    <source>
        <dbReference type="SAM" id="MobiDB-lite"/>
    </source>
</evidence>
<feature type="compositionally biased region" description="Polar residues" evidence="1">
    <location>
        <begin position="18"/>
        <end position="34"/>
    </location>
</feature>
<dbReference type="AlphaFoldDB" id="A0A7C9VUA5"/>
<feature type="region of interest" description="Disordered" evidence="1">
    <location>
        <begin position="1"/>
        <end position="49"/>
    </location>
</feature>
<name>A0A7C9VUA5_9PSEU</name>
<feature type="compositionally biased region" description="Low complexity" evidence="1">
    <location>
        <begin position="115"/>
        <end position="128"/>
    </location>
</feature>
<organism evidence="2 3">
    <name type="scientific">Lentzea alba</name>
    <dbReference type="NCBI Taxonomy" id="2714351"/>
    <lineage>
        <taxon>Bacteria</taxon>
        <taxon>Bacillati</taxon>
        <taxon>Actinomycetota</taxon>
        <taxon>Actinomycetes</taxon>
        <taxon>Pseudonocardiales</taxon>
        <taxon>Pseudonocardiaceae</taxon>
        <taxon>Lentzea</taxon>
    </lineage>
</organism>
<comment type="caution">
    <text evidence="2">The sequence shown here is derived from an EMBL/GenBank/DDBJ whole genome shotgun (WGS) entry which is preliminary data.</text>
</comment>
<evidence type="ECO:0000313" key="2">
    <source>
        <dbReference type="EMBL" id="NGY59401.1"/>
    </source>
</evidence>
<proteinExistence type="predicted"/>
<sequence length="155" mass="16882">MDAYPPASTCARTRSRRPNSITSPAIRNGSTSCQARTTAGRRRWGARRAARATRKRCSFALIVYGCAEWSQFHRRSSVTAQRTHSTGPVPSSAPQREHASRVIAQSTHVHGYCPTSEEVTSSASSRSASWDDVRRASQSASQNWSSSSAQKPQSG</sequence>